<dbReference type="CDD" id="cd22324">
    <property type="entry name" value="Endonuclease_I"/>
    <property type="match status" value="1"/>
</dbReference>
<gene>
    <name evidence="1" type="ORF">CYZG_00037</name>
</gene>
<dbReference type="Proteomes" id="UP000201216">
    <property type="component" value="Segment"/>
</dbReference>
<evidence type="ECO:0000313" key="2">
    <source>
        <dbReference type="Proteomes" id="UP000201216"/>
    </source>
</evidence>
<dbReference type="GO" id="GO:0016032">
    <property type="term" value="P:viral process"/>
    <property type="evidence" value="ECO:0007669"/>
    <property type="project" value="InterPro"/>
</dbReference>
<dbReference type="OrthoDB" id="17050at10239"/>
<keyword evidence="1" id="KW-0255">Endonuclease</keyword>
<keyword evidence="1" id="KW-0540">Nuclease</keyword>
<dbReference type="RefSeq" id="YP_007676359.1">
    <property type="nucleotide sequence ID" value="NC_020865.1"/>
</dbReference>
<dbReference type="InterPro" id="IPR011335">
    <property type="entry name" value="Restrct_endonuc-II-like"/>
</dbReference>
<dbReference type="Gene3D" id="3.40.91.30">
    <property type="match status" value="1"/>
</dbReference>
<dbReference type="EMBL" id="HQ634188">
    <property type="protein sequence ID" value="AGH57732.1"/>
    <property type="molecule type" value="Genomic_DNA"/>
</dbReference>
<name>M4SN15_9CAUD</name>
<reference evidence="1 2" key="1">
    <citation type="submission" date="2010-11" db="EMBL/GenBank/DDBJ databases">
        <title>The Genome Sequence of Cyanophage KBS-P-1A.</title>
        <authorList>
            <consortium name="The Broad Institute Genome Sequencing Platform"/>
            <person name="Henn M.R."/>
            <person name="Lennon J."/>
            <person name="Levin J."/>
            <person name="Malboeuf C."/>
            <person name="Casali M."/>
            <person name="Russ C."/>
            <person name="Lennon N."/>
            <person name="Chapman S.B."/>
            <person name="Erlich R."/>
            <person name="Young S.K."/>
            <person name="Yandava C."/>
            <person name="Zeng Q."/>
            <person name="Alvarado L."/>
            <person name="Anderson S."/>
            <person name="Berlin A."/>
            <person name="Chen Z."/>
            <person name="Freedman E."/>
            <person name="Gellesch M."/>
            <person name="Goldberg J."/>
            <person name="Green L."/>
            <person name="Griggs A."/>
            <person name="Gujja S."/>
            <person name="Heilman E.R."/>
            <person name="Heiman D."/>
            <person name="Hollinger A."/>
            <person name="Howarth C."/>
            <person name="Larson L."/>
            <person name="Mehta T."/>
            <person name="Pearson M."/>
            <person name="Roberts A."/>
            <person name="Ryan E."/>
            <person name="Saif S."/>
            <person name="Shea T."/>
            <person name="Shenoy N."/>
            <person name="Sisk P."/>
            <person name="Stolte C."/>
            <person name="Sykes S."/>
            <person name="White J."/>
            <person name="Haas B."/>
            <person name="Nusbaum C."/>
            <person name="Birren B."/>
        </authorList>
    </citation>
    <scope>NUCLEOTIDE SEQUENCE [LARGE SCALE GENOMIC DNA]</scope>
    <source>
        <strain evidence="1 2">KBS-P-1A</strain>
    </source>
</reference>
<dbReference type="KEGG" id="vg:15012989"/>
<evidence type="ECO:0000313" key="1">
    <source>
        <dbReference type="EMBL" id="AGH57732.1"/>
    </source>
</evidence>
<keyword evidence="1" id="KW-0378">Hydrolase</keyword>
<dbReference type="InterPro" id="IPR008029">
    <property type="entry name" value="Phage_T7_Gp3_endoDNaseI"/>
</dbReference>
<sequence length="118" mass="13868">MMAFRSRLEEKVADLLVELGVKYEYECKKVPYVIAHTYCPDFVLPNGVHLECKGYWDSADRKKIKSVKEQNPDLDLRMVFQAPYNTISKKSKTTYATWCERNNIPWCSFANIPLKWLL</sequence>
<dbReference type="GO" id="GO:0015074">
    <property type="term" value="P:DNA integration"/>
    <property type="evidence" value="ECO:0007669"/>
    <property type="project" value="InterPro"/>
</dbReference>
<protein>
    <submittedName>
        <fullName evidence="1">Endonuclease</fullName>
    </submittedName>
</protein>
<accession>M4SN15</accession>
<organism evidence="1 2">
    <name type="scientific">Cyanophage KBS-P-1A</name>
    <dbReference type="NCBI Taxonomy" id="889951"/>
    <lineage>
        <taxon>Viruses</taxon>
        <taxon>Duplodnaviria</taxon>
        <taxon>Heunggongvirae</taxon>
        <taxon>Uroviricota</taxon>
        <taxon>Caudoviricetes</taxon>
        <taxon>Autographivirales</taxon>
        <taxon>Sednavirus</taxon>
        <taxon>Sednavirus SRIP2</taxon>
    </lineage>
</organism>
<dbReference type="GeneID" id="15012989"/>
<proteinExistence type="predicted"/>
<dbReference type="SUPFAM" id="SSF52980">
    <property type="entry name" value="Restriction endonuclease-like"/>
    <property type="match status" value="1"/>
</dbReference>
<dbReference type="GO" id="GO:0008833">
    <property type="term" value="F:deoxyribonuclease IV (phage-T4-induced) activity"/>
    <property type="evidence" value="ECO:0007669"/>
    <property type="project" value="InterPro"/>
</dbReference>
<dbReference type="Pfam" id="PF05367">
    <property type="entry name" value="Phage_endo_I"/>
    <property type="match status" value="1"/>
</dbReference>